<dbReference type="InterPro" id="IPR016193">
    <property type="entry name" value="Cytidine_deaminase-like"/>
</dbReference>
<evidence type="ECO:0000313" key="5">
    <source>
        <dbReference type="Proteomes" id="UP001152799"/>
    </source>
</evidence>
<proteinExistence type="predicted"/>
<organism evidence="4 5">
    <name type="scientific">Ceutorhynchus assimilis</name>
    <name type="common">cabbage seed weevil</name>
    <dbReference type="NCBI Taxonomy" id="467358"/>
    <lineage>
        <taxon>Eukaryota</taxon>
        <taxon>Metazoa</taxon>
        <taxon>Ecdysozoa</taxon>
        <taxon>Arthropoda</taxon>
        <taxon>Hexapoda</taxon>
        <taxon>Insecta</taxon>
        <taxon>Pterygota</taxon>
        <taxon>Neoptera</taxon>
        <taxon>Endopterygota</taxon>
        <taxon>Coleoptera</taxon>
        <taxon>Polyphaga</taxon>
        <taxon>Cucujiformia</taxon>
        <taxon>Curculionidae</taxon>
        <taxon>Ceutorhynchinae</taxon>
        <taxon>Ceutorhynchus</taxon>
    </lineage>
</organism>
<dbReference type="GO" id="GO:0052717">
    <property type="term" value="F:tRNA-specific adenosine-34 deaminase activity"/>
    <property type="evidence" value="ECO:0007669"/>
    <property type="project" value="TreeGrafter"/>
</dbReference>
<dbReference type="OrthoDB" id="408702at2759"/>
<dbReference type="CDD" id="cd01285">
    <property type="entry name" value="nucleoside_deaminase"/>
    <property type="match status" value="1"/>
</dbReference>
<dbReference type="GO" id="GO:0005634">
    <property type="term" value="C:nucleus"/>
    <property type="evidence" value="ECO:0007669"/>
    <property type="project" value="TreeGrafter"/>
</dbReference>
<gene>
    <name evidence="4" type="ORF">CEUTPL_LOCUS8561</name>
</gene>
<evidence type="ECO:0000256" key="1">
    <source>
        <dbReference type="ARBA" id="ARBA00022801"/>
    </source>
</evidence>
<name>A0A9N9MQS0_9CUCU</name>
<dbReference type="Gene3D" id="3.40.140.10">
    <property type="entry name" value="Cytidine Deaminase, domain 2"/>
    <property type="match status" value="1"/>
</dbReference>
<keyword evidence="5" id="KW-1185">Reference proteome</keyword>
<sequence>MNEGTKQGQIHNSPPIMSRDIINLTDHEKFFMEKAFSFAKEALGNQEVPVGCIFVHKNEILAVGRNEVNETKSATRHAEMICIDQIVNYSKENSKNYMEIFREIDVFVTVEPCIMCAAALYNLKVRSVTFGCRNDRFGGSTVFDVAEILKPVTIVKGGYRSEEAMQLLKDFYKGQNPNAPESKVKKKKSDVDVKQDSL</sequence>
<feature type="region of interest" description="Disordered" evidence="2">
    <location>
        <begin position="174"/>
        <end position="198"/>
    </location>
</feature>
<dbReference type="EMBL" id="OU892280">
    <property type="protein sequence ID" value="CAG9768009.1"/>
    <property type="molecule type" value="Genomic_DNA"/>
</dbReference>
<feature type="domain" description="CMP/dCMP-type deaminase" evidence="3">
    <location>
        <begin position="26"/>
        <end position="142"/>
    </location>
</feature>
<evidence type="ECO:0000313" key="4">
    <source>
        <dbReference type="EMBL" id="CAG9768009.1"/>
    </source>
</evidence>
<evidence type="ECO:0000256" key="2">
    <source>
        <dbReference type="SAM" id="MobiDB-lite"/>
    </source>
</evidence>
<reference evidence="4" key="1">
    <citation type="submission" date="2022-01" db="EMBL/GenBank/DDBJ databases">
        <authorList>
            <person name="King R."/>
        </authorList>
    </citation>
    <scope>NUCLEOTIDE SEQUENCE</scope>
</reference>
<dbReference type="GO" id="GO:0005737">
    <property type="term" value="C:cytoplasm"/>
    <property type="evidence" value="ECO:0007669"/>
    <property type="project" value="TreeGrafter"/>
</dbReference>
<dbReference type="AlphaFoldDB" id="A0A9N9MQS0"/>
<dbReference type="PANTHER" id="PTHR11079">
    <property type="entry name" value="CYTOSINE DEAMINASE FAMILY MEMBER"/>
    <property type="match status" value="1"/>
</dbReference>
<dbReference type="InterPro" id="IPR002125">
    <property type="entry name" value="CMP_dCMP_dom"/>
</dbReference>
<dbReference type="GO" id="GO:0002100">
    <property type="term" value="P:tRNA wobble adenosine to inosine editing"/>
    <property type="evidence" value="ECO:0007669"/>
    <property type="project" value="TreeGrafter"/>
</dbReference>
<dbReference type="Pfam" id="PF00383">
    <property type="entry name" value="dCMP_cyt_deam_1"/>
    <property type="match status" value="1"/>
</dbReference>
<dbReference type="PANTHER" id="PTHR11079:SF149">
    <property type="entry name" value="TRNA-SPECIFIC ADENOSINE DEAMINASE 2"/>
    <property type="match status" value="1"/>
</dbReference>
<protein>
    <recommendedName>
        <fullName evidence="3">CMP/dCMP-type deaminase domain-containing protein</fullName>
    </recommendedName>
</protein>
<dbReference type="SUPFAM" id="SSF53927">
    <property type="entry name" value="Cytidine deaminase-like"/>
    <property type="match status" value="1"/>
</dbReference>
<accession>A0A9N9MQS0</accession>
<dbReference type="PROSITE" id="PS51747">
    <property type="entry name" value="CYT_DCMP_DEAMINASES_2"/>
    <property type="match status" value="1"/>
</dbReference>
<dbReference type="Proteomes" id="UP001152799">
    <property type="component" value="Chromosome 4"/>
</dbReference>
<keyword evidence="1" id="KW-0378">Hydrolase</keyword>
<evidence type="ECO:0000259" key="3">
    <source>
        <dbReference type="PROSITE" id="PS51747"/>
    </source>
</evidence>
<feature type="compositionally biased region" description="Basic and acidic residues" evidence="2">
    <location>
        <begin position="189"/>
        <end position="198"/>
    </location>
</feature>